<dbReference type="Proteomes" id="UP000594967">
    <property type="component" value="Chromosome"/>
</dbReference>
<evidence type="ECO:0000313" key="4">
    <source>
        <dbReference type="EMBL" id="SQI46349.1"/>
    </source>
</evidence>
<dbReference type="InterPro" id="IPR000792">
    <property type="entry name" value="Tscrpt_reg_LuxR_C"/>
</dbReference>
<evidence type="ECO:0000313" key="3">
    <source>
        <dbReference type="EMBL" id="QPS18647.1"/>
    </source>
</evidence>
<sequence length="193" mass="22070">MSVKISIIENNLFFAEGLKYALSEYFTLKGRTVEFFAEENSNATVDLVFIAQSESGNMAYCDRDVHEADVSPLYIAIRKIKPAQTKREKACSRELGVLDCHAGIEALFHLLDDKLWRMSVISAAAKPCYFCLSRRLSGREKEVVSYLRLGVNQTQAAKYMQLSVKTVHTYKQSVMRKLNLKRRNDLFSWLLKA</sequence>
<dbReference type="EMBL" id="LS483469">
    <property type="protein sequence ID" value="SQI46349.1"/>
    <property type="molecule type" value="Genomic_DNA"/>
</dbReference>
<dbReference type="RefSeq" id="WP_081113160.1">
    <property type="nucleotide sequence ID" value="NZ_CAMITG010000008.1"/>
</dbReference>
<dbReference type="InterPro" id="IPR036388">
    <property type="entry name" value="WH-like_DNA-bd_sf"/>
</dbReference>
<reference evidence="4 5" key="1">
    <citation type="submission" date="2018-06" db="EMBL/GenBank/DDBJ databases">
        <authorList>
            <consortium name="Pathogen Informatics"/>
            <person name="Doyle S."/>
        </authorList>
    </citation>
    <scope>NUCLEOTIDE SEQUENCE [LARGE SCALE GENOMIC DNA]</scope>
    <source>
        <strain evidence="4 5">NCTC12961</strain>
    </source>
</reference>
<evidence type="ECO:0000313" key="5">
    <source>
        <dbReference type="Proteomes" id="UP000248897"/>
    </source>
</evidence>
<dbReference type="Gene3D" id="1.10.10.10">
    <property type="entry name" value="Winged helix-like DNA-binding domain superfamily/Winged helix DNA-binding domain"/>
    <property type="match status" value="1"/>
</dbReference>
<evidence type="ECO:0000313" key="6">
    <source>
        <dbReference type="Proteomes" id="UP000594967"/>
    </source>
</evidence>
<keyword evidence="1" id="KW-0238">DNA-binding</keyword>
<evidence type="ECO:0000256" key="1">
    <source>
        <dbReference type="ARBA" id="ARBA00023125"/>
    </source>
</evidence>
<protein>
    <submittedName>
        <fullName evidence="4">Fimbriae regulatory protein FimW</fullName>
    </submittedName>
    <submittedName>
        <fullName evidence="3">Helix-turn-helix transcriptional regulator</fullName>
    </submittedName>
</protein>
<dbReference type="EMBL" id="CP065673">
    <property type="protein sequence ID" value="QPS18647.1"/>
    <property type="molecule type" value="Genomic_DNA"/>
</dbReference>
<dbReference type="Proteomes" id="UP000248897">
    <property type="component" value="Chromosome 1"/>
</dbReference>
<dbReference type="AlphaFoldDB" id="A0A2X4V713"/>
<dbReference type="GO" id="GO:0003677">
    <property type="term" value="F:DNA binding"/>
    <property type="evidence" value="ECO:0007669"/>
    <property type="project" value="UniProtKB-KW"/>
</dbReference>
<dbReference type="PROSITE" id="PS50043">
    <property type="entry name" value="HTH_LUXR_2"/>
    <property type="match status" value="1"/>
</dbReference>
<dbReference type="CDD" id="cd06170">
    <property type="entry name" value="LuxR_C_like"/>
    <property type="match status" value="1"/>
</dbReference>
<keyword evidence="6" id="KW-1185">Reference proteome</keyword>
<evidence type="ECO:0000259" key="2">
    <source>
        <dbReference type="PROSITE" id="PS50043"/>
    </source>
</evidence>
<dbReference type="InterPro" id="IPR016032">
    <property type="entry name" value="Sig_transdc_resp-reg_C-effctor"/>
</dbReference>
<proteinExistence type="predicted"/>
<dbReference type="PRINTS" id="PR00038">
    <property type="entry name" value="HTHLUXR"/>
</dbReference>
<gene>
    <name evidence="3" type="ORF">I6G64_13585</name>
    <name evidence="4" type="ORF">NCTC12961_05726</name>
</gene>
<reference evidence="3 6" key="2">
    <citation type="submission" date="2020-12" db="EMBL/GenBank/DDBJ databases">
        <title>FDA dAtabase for Regulatory Grade micrObial Sequences (FDA-ARGOS): Supporting development and validation of Infectious Disease Dx tests.</title>
        <authorList>
            <person name="Sproer C."/>
            <person name="Gronow S."/>
            <person name="Severitt S."/>
            <person name="Schroder I."/>
            <person name="Tallon L."/>
            <person name="Sadzewicz L."/>
            <person name="Zhao X."/>
            <person name="Boylan J."/>
            <person name="Ott S."/>
            <person name="Bowen H."/>
            <person name="Vavikolanu K."/>
            <person name="Mehta A."/>
            <person name="Aluvathingal J."/>
            <person name="Nadendla S."/>
            <person name="Lowell S."/>
            <person name="Myers T."/>
            <person name="Yan Y."/>
            <person name="Sichtig H."/>
        </authorList>
    </citation>
    <scope>NUCLEOTIDE SEQUENCE [LARGE SCALE GENOMIC DNA]</scope>
    <source>
        <strain evidence="3 6">FDAARGOS_907</strain>
    </source>
</reference>
<feature type="domain" description="HTH luxR-type" evidence="2">
    <location>
        <begin position="129"/>
        <end position="193"/>
    </location>
</feature>
<dbReference type="Pfam" id="PF00196">
    <property type="entry name" value="GerE"/>
    <property type="match status" value="1"/>
</dbReference>
<dbReference type="STRING" id="82996.ADP72_12040"/>
<name>A0A2X4V713_SERPL</name>
<dbReference type="SUPFAM" id="SSF46894">
    <property type="entry name" value="C-terminal effector domain of the bipartite response regulators"/>
    <property type="match status" value="1"/>
</dbReference>
<dbReference type="GO" id="GO:0006355">
    <property type="term" value="P:regulation of DNA-templated transcription"/>
    <property type="evidence" value="ECO:0007669"/>
    <property type="project" value="InterPro"/>
</dbReference>
<accession>A0A2X4V713</accession>
<dbReference type="SMART" id="SM00421">
    <property type="entry name" value="HTH_LUXR"/>
    <property type="match status" value="1"/>
</dbReference>
<organism evidence="4 5">
    <name type="scientific">Serratia plymuthica</name>
    <dbReference type="NCBI Taxonomy" id="82996"/>
    <lineage>
        <taxon>Bacteria</taxon>
        <taxon>Pseudomonadati</taxon>
        <taxon>Pseudomonadota</taxon>
        <taxon>Gammaproteobacteria</taxon>
        <taxon>Enterobacterales</taxon>
        <taxon>Yersiniaceae</taxon>
        <taxon>Serratia</taxon>
    </lineage>
</organism>